<dbReference type="SUPFAM" id="SSF53474">
    <property type="entry name" value="alpha/beta-Hydrolases"/>
    <property type="match status" value="1"/>
</dbReference>
<evidence type="ECO:0000313" key="3">
    <source>
        <dbReference type="EMBL" id="MBZ5712222.1"/>
    </source>
</evidence>
<dbReference type="Gene3D" id="3.40.50.1820">
    <property type="entry name" value="alpha/beta hydrolase"/>
    <property type="match status" value="1"/>
</dbReference>
<dbReference type="Proteomes" id="UP001139031">
    <property type="component" value="Unassembled WGS sequence"/>
</dbReference>
<reference evidence="3" key="1">
    <citation type="submission" date="2021-08" db="EMBL/GenBank/DDBJ databases">
        <authorList>
            <person name="Stevens D.C."/>
        </authorList>
    </citation>
    <scope>NUCLEOTIDE SEQUENCE</scope>
    <source>
        <strain evidence="3">DSM 53165</strain>
    </source>
</reference>
<sequence>MNGGGPARAAAPRSVAAEDPVKQPVRIALSVALCLSVPGCKTSQPTSQPEPAPVAPAEPAPTPAAEGPETWVGAVELPGDGKLRFVAHLEPPRAGDAKPAWSGRLDIPAQSVKDFPLQDVHVAADAVDFVLAPPGAPENQWAIFSFEREAGADEVKGTLSQAGQSLPATARKLKPGEPVDVAPKRPQEPKPPFPYATREAAFASAARDKVALAGSFTLPEGPGPFPAVVLLTGSGAQDRDEALMGHRPFFVLADHLTRAGFAVLRFDDRGVGGSKGYLDKASQLDLVGDARGALDWLAQQPEVDKTRLGLVGHSEGAMIAAKTAAADKRVGAIVMLAGPGVSGKDILVQQLVALARARGVAQADIDAQVVLQKQLLDGLAGNKKRADLEAILRKLVALQAGDAATPQQVDALVSASLTSLDTPWFHDFLKADPRVDLRKLKKTPVLALIGALDLQVPADGNIPELQQALAKAGNKQATVKSLPGLNHLFQHAKTGSPAEYGDIEETMAPEALGEVSGWLRTNLSEAPGK</sequence>
<feature type="compositionally biased region" description="Basic and acidic residues" evidence="1">
    <location>
        <begin position="174"/>
        <end position="188"/>
    </location>
</feature>
<protein>
    <submittedName>
        <fullName evidence="3">Alpha/beta fold hydrolase</fullName>
    </submittedName>
</protein>
<feature type="domain" description="Serine aminopeptidase S33" evidence="2">
    <location>
        <begin position="252"/>
        <end position="488"/>
    </location>
</feature>
<keyword evidence="4" id="KW-1185">Reference proteome</keyword>
<feature type="region of interest" description="Disordered" evidence="1">
    <location>
        <begin position="1"/>
        <end position="21"/>
    </location>
</feature>
<keyword evidence="3" id="KW-0378">Hydrolase</keyword>
<organism evidence="3 4">
    <name type="scientific">Nannocystis pusilla</name>
    <dbReference type="NCBI Taxonomy" id="889268"/>
    <lineage>
        <taxon>Bacteria</taxon>
        <taxon>Pseudomonadati</taxon>
        <taxon>Myxococcota</taxon>
        <taxon>Polyangia</taxon>
        <taxon>Nannocystales</taxon>
        <taxon>Nannocystaceae</taxon>
        <taxon>Nannocystis</taxon>
    </lineage>
</organism>
<dbReference type="InterPro" id="IPR029058">
    <property type="entry name" value="AB_hydrolase_fold"/>
</dbReference>
<dbReference type="PANTHER" id="PTHR43265:SF1">
    <property type="entry name" value="ESTERASE ESTD"/>
    <property type="match status" value="1"/>
</dbReference>
<dbReference type="PANTHER" id="PTHR43265">
    <property type="entry name" value="ESTERASE ESTD"/>
    <property type="match status" value="1"/>
</dbReference>
<proteinExistence type="predicted"/>
<dbReference type="InterPro" id="IPR053145">
    <property type="entry name" value="AB_hydrolase_Est10"/>
</dbReference>
<dbReference type="EMBL" id="JAIRAU010000028">
    <property type="protein sequence ID" value="MBZ5712222.1"/>
    <property type="molecule type" value="Genomic_DNA"/>
</dbReference>
<feature type="region of interest" description="Disordered" evidence="1">
    <location>
        <begin position="39"/>
        <end position="70"/>
    </location>
</feature>
<dbReference type="GO" id="GO:0016787">
    <property type="term" value="F:hydrolase activity"/>
    <property type="evidence" value="ECO:0007669"/>
    <property type="project" value="UniProtKB-KW"/>
</dbReference>
<evidence type="ECO:0000259" key="2">
    <source>
        <dbReference type="Pfam" id="PF12146"/>
    </source>
</evidence>
<dbReference type="InterPro" id="IPR022742">
    <property type="entry name" value="Hydrolase_4"/>
</dbReference>
<evidence type="ECO:0000256" key="1">
    <source>
        <dbReference type="SAM" id="MobiDB-lite"/>
    </source>
</evidence>
<feature type="compositionally biased region" description="Low complexity" evidence="1">
    <location>
        <begin position="7"/>
        <end position="17"/>
    </location>
</feature>
<comment type="caution">
    <text evidence="3">The sequence shown here is derived from an EMBL/GenBank/DDBJ whole genome shotgun (WGS) entry which is preliminary data.</text>
</comment>
<feature type="region of interest" description="Disordered" evidence="1">
    <location>
        <begin position="174"/>
        <end position="193"/>
    </location>
</feature>
<feature type="compositionally biased region" description="Pro residues" evidence="1">
    <location>
        <begin position="48"/>
        <end position="62"/>
    </location>
</feature>
<gene>
    <name evidence="3" type="ORF">K7C98_23520</name>
</gene>
<accession>A0ABS7TVD8</accession>
<dbReference type="Pfam" id="PF12146">
    <property type="entry name" value="Hydrolase_4"/>
    <property type="match status" value="1"/>
</dbReference>
<evidence type="ECO:0000313" key="4">
    <source>
        <dbReference type="Proteomes" id="UP001139031"/>
    </source>
</evidence>
<name>A0ABS7TVD8_9BACT</name>